<protein>
    <recommendedName>
        <fullName evidence="5">Glycosyl-hydrolase family 116 catalytic region domain-containing protein</fullName>
    </recommendedName>
</protein>
<dbReference type="Pfam" id="PF12215">
    <property type="entry name" value="Glyco_hydr_116N"/>
    <property type="match status" value="2"/>
</dbReference>
<gene>
    <name evidence="3" type="ORF">GCM10009765_30050</name>
</gene>
<dbReference type="Proteomes" id="UP001500618">
    <property type="component" value="Unassembled WGS sequence"/>
</dbReference>
<feature type="domain" description="Glycosyl-hydrolase family 116 N-terminal" evidence="2">
    <location>
        <begin position="480"/>
        <end position="543"/>
    </location>
</feature>
<sequence>MTSTDHEPQAAPAALSRRVFLTLGAMGVGAMSLPERAAAALNISPQNLVEVPADKNLSSEFVAALTARGVPTRVTDPAAMAKVGMPVSGVCTGQVYLAGDGQLWLWDVDSQSYYRPGGATGDGPHYAHPLTATNPFRNGFAVQVSEAGQQKIRPLDASGFTEVGFVGQYPVGTVEYRDAGSSLAVTLQARSPFVPTSVADSSIPATYVTYTLRNTGHHPISATLAGWLDSPVCLGARLQQAVKLRSAAFTAGSARGVEFSGADGGDGGPIQDDIVFEDWERDTYAPWTAEGTAFGPGPVTEAECPDYFKRFGALNITGSRFVTSHDFRTAKGDIDLADRATGKLTSPDFTISRRYLTVNVGGGSWAGDTCVNVVVDGQVVASFTGNNAEPLTVKAADVHKHQGKTAHIEIVDQRTGGWAHINCDRITFTDKPLLAYEDLPDGGTFALAALDPAAHVVPSIAGATSLDAIFAGKPGPPEVPADDQTITGAVSVPVTLRPGQSKSVTFVLSWFFPRLSQNYAGVQSYSSLRKHYKNTFSSARQVAGVPVSQQIEQTDDWVKTWYADSTLPHWFLERTFAPASTLGTLTCQYFDSGRFYADEGIYCCVGTCEHVWAYAHSVARLFPELERSARELGDLGPGFNTTTGQMGFRQEQDLNWAADGQAATILRIYREHQMSEDSGFLRRLWPKTKLAIQFMIGQDGTAPDGVLEGRQGNTDDQDWYGKIPWISGLYVAMLQAAAAMASEMADPVFAATCRNIAAQGTTHLGTDMWSDQYGYFYSPVDSAHPNNLNSNRGCYIDQLHGQNYALQLGLPRVFDKAKTDIALKNIFKNNFLPDPADWVKTHGLYGNPRVYTMPGEAGTLMGTWPYGDTEVSGLVGYLDEVWTGQEYQLAAHLIAEGHVTEGLTVTRAIYDRYAAAKRNPYNEVECSDHYARAMNSHAVYLAACGYSYHGPAGKLGFAPKIGPENFAGAFTTAAGWGLYRQTRRPHEQTSTIELRYGKLTLRSFATELASTCGSVAISVLRHGRRLRTVDGRLSTTDGQTTLTFSEAVQLVAGDQLIVIYLTR</sequence>
<feature type="domain" description="Glycosyl-hydrolase family 116 catalytic region" evidence="1">
    <location>
        <begin position="651"/>
        <end position="920"/>
    </location>
</feature>
<evidence type="ECO:0000313" key="4">
    <source>
        <dbReference type="Proteomes" id="UP001500618"/>
    </source>
</evidence>
<dbReference type="InterPro" id="IPR012341">
    <property type="entry name" value="6hp_glycosidase-like_sf"/>
</dbReference>
<evidence type="ECO:0000259" key="2">
    <source>
        <dbReference type="Pfam" id="PF12215"/>
    </source>
</evidence>
<dbReference type="SUPFAM" id="SSF48208">
    <property type="entry name" value="Six-hairpin glycosidases"/>
    <property type="match status" value="1"/>
</dbReference>
<reference evidence="4" key="1">
    <citation type="journal article" date="2019" name="Int. J. Syst. Evol. Microbiol.">
        <title>The Global Catalogue of Microorganisms (GCM) 10K type strain sequencing project: providing services to taxonomists for standard genome sequencing and annotation.</title>
        <authorList>
            <consortium name="The Broad Institute Genomics Platform"/>
            <consortium name="The Broad Institute Genome Sequencing Center for Infectious Disease"/>
            <person name="Wu L."/>
            <person name="Ma J."/>
        </authorList>
    </citation>
    <scope>NUCLEOTIDE SEQUENCE [LARGE SCALE GENOMIC DNA]</scope>
    <source>
        <strain evidence="4">JCM 14718</strain>
    </source>
</reference>
<dbReference type="EMBL" id="BAAANY010000009">
    <property type="protein sequence ID" value="GAA1678796.1"/>
    <property type="molecule type" value="Genomic_DNA"/>
</dbReference>
<dbReference type="PANTHER" id="PTHR12654">
    <property type="entry name" value="BILE ACID BETA-GLUCOSIDASE-RELATED"/>
    <property type="match status" value="1"/>
</dbReference>
<dbReference type="InterPro" id="IPR008928">
    <property type="entry name" value="6-hairpin_glycosidase_sf"/>
</dbReference>
<name>A0ABP4SXE4_9ACTN</name>
<evidence type="ECO:0008006" key="5">
    <source>
        <dbReference type="Google" id="ProtNLM"/>
    </source>
</evidence>
<proteinExistence type="predicted"/>
<evidence type="ECO:0000259" key="1">
    <source>
        <dbReference type="Pfam" id="PF04685"/>
    </source>
</evidence>
<dbReference type="PANTHER" id="PTHR12654:SF4">
    <property type="entry name" value="PB1 DOMAIN-CONTAINING PROTEIN"/>
    <property type="match status" value="1"/>
</dbReference>
<dbReference type="Gene3D" id="1.50.10.10">
    <property type="match status" value="1"/>
</dbReference>
<dbReference type="InterPro" id="IPR006775">
    <property type="entry name" value="GH116_catalytic"/>
</dbReference>
<dbReference type="Pfam" id="PF04685">
    <property type="entry name" value="DUF608"/>
    <property type="match status" value="1"/>
</dbReference>
<dbReference type="InterPro" id="IPR006311">
    <property type="entry name" value="TAT_signal"/>
</dbReference>
<dbReference type="InterPro" id="IPR052566">
    <property type="entry name" value="Non-lysos_glucosylceramidase"/>
</dbReference>
<dbReference type="RefSeq" id="WP_344310773.1">
    <property type="nucleotide sequence ID" value="NZ_BAAANY010000009.1"/>
</dbReference>
<accession>A0ABP4SXE4</accession>
<dbReference type="InterPro" id="IPR024462">
    <property type="entry name" value="GH116_N"/>
</dbReference>
<comment type="caution">
    <text evidence="3">The sequence shown here is derived from an EMBL/GenBank/DDBJ whole genome shotgun (WGS) entry which is preliminary data.</text>
</comment>
<feature type="domain" description="Glycosyl-hydrolase family 116 N-terminal" evidence="2">
    <location>
        <begin position="84"/>
        <end position="235"/>
    </location>
</feature>
<keyword evidence="4" id="KW-1185">Reference proteome</keyword>
<organism evidence="3 4">
    <name type="scientific">Fodinicola feengrottensis</name>
    <dbReference type="NCBI Taxonomy" id="435914"/>
    <lineage>
        <taxon>Bacteria</taxon>
        <taxon>Bacillati</taxon>
        <taxon>Actinomycetota</taxon>
        <taxon>Actinomycetes</taxon>
        <taxon>Mycobacteriales</taxon>
        <taxon>Fodinicola</taxon>
    </lineage>
</organism>
<evidence type="ECO:0000313" key="3">
    <source>
        <dbReference type="EMBL" id="GAA1678796.1"/>
    </source>
</evidence>
<dbReference type="PROSITE" id="PS51318">
    <property type="entry name" value="TAT"/>
    <property type="match status" value="1"/>
</dbReference>